<reference evidence="2" key="1">
    <citation type="journal article" date="2011" name="PLoS Genet.">
        <title>Genomic analysis of the necrotrophic fungal pathogens Sclerotinia sclerotiorum and Botrytis cinerea.</title>
        <authorList>
            <person name="Amselem J."/>
            <person name="Cuomo C.A."/>
            <person name="van Kan J.A."/>
            <person name="Viaud M."/>
            <person name="Benito E.P."/>
            <person name="Couloux A."/>
            <person name="Coutinho P.M."/>
            <person name="de Vries R.P."/>
            <person name="Dyer P.S."/>
            <person name="Fillinger S."/>
            <person name="Fournier E."/>
            <person name="Gout L."/>
            <person name="Hahn M."/>
            <person name="Kohn L."/>
            <person name="Lapalu N."/>
            <person name="Plummer K.M."/>
            <person name="Pradier J.M."/>
            <person name="Quevillon E."/>
            <person name="Sharon A."/>
            <person name="Simon A."/>
            <person name="ten Have A."/>
            <person name="Tudzynski B."/>
            <person name="Tudzynski P."/>
            <person name="Wincker P."/>
            <person name="Andrew M."/>
            <person name="Anthouard V."/>
            <person name="Beever R.E."/>
            <person name="Beffa R."/>
            <person name="Benoit I."/>
            <person name="Bouzid O."/>
            <person name="Brault B."/>
            <person name="Chen Z."/>
            <person name="Choquer M."/>
            <person name="Collemare J."/>
            <person name="Cotton P."/>
            <person name="Danchin E.G."/>
            <person name="Da Silva C."/>
            <person name="Gautier A."/>
            <person name="Giraud C."/>
            <person name="Giraud T."/>
            <person name="Gonzalez C."/>
            <person name="Grossetete S."/>
            <person name="Guldener U."/>
            <person name="Henrissat B."/>
            <person name="Howlett B.J."/>
            <person name="Kodira C."/>
            <person name="Kretschmer M."/>
            <person name="Lappartient A."/>
            <person name="Leroch M."/>
            <person name="Levis C."/>
            <person name="Mauceli E."/>
            <person name="Neuveglise C."/>
            <person name="Oeser B."/>
            <person name="Pearson M."/>
            <person name="Poulain J."/>
            <person name="Poussereau N."/>
            <person name="Quesneville H."/>
            <person name="Rascle C."/>
            <person name="Schumacher J."/>
            <person name="Segurens B."/>
            <person name="Sexton A."/>
            <person name="Silva E."/>
            <person name="Sirven C."/>
            <person name="Soanes D.M."/>
            <person name="Talbot N.J."/>
            <person name="Templeton M."/>
            <person name="Yandava C."/>
            <person name="Yarden O."/>
            <person name="Zeng Q."/>
            <person name="Rollins J.A."/>
            <person name="Lebrun M.H."/>
            <person name="Dickman M."/>
        </authorList>
    </citation>
    <scope>NUCLEOTIDE SEQUENCE [LARGE SCALE GENOMIC DNA]</scope>
    <source>
        <strain evidence="2">T4</strain>
    </source>
</reference>
<dbReference type="Proteomes" id="UP000008177">
    <property type="component" value="Unplaced contigs"/>
</dbReference>
<dbReference type="HOGENOM" id="CLU_3384655_0_0_1"/>
<proteinExistence type="predicted"/>
<sequence>MSMYENECALPKGLRILTTTHRLHRFTSLACSL</sequence>
<accession>G2XUA2</accession>
<organism evidence="1 2">
    <name type="scientific">Botryotinia fuckeliana (strain T4)</name>
    <name type="common">Noble rot fungus</name>
    <name type="synonym">Botrytis cinerea</name>
    <dbReference type="NCBI Taxonomy" id="999810"/>
    <lineage>
        <taxon>Eukaryota</taxon>
        <taxon>Fungi</taxon>
        <taxon>Dikarya</taxon>
        <taxon>Ascomycota</taxon>
        <taxon>Pezizomycotina</taxon>
        <taxon>Leotiomycetes</taxon>
        <taxon>Helotiales</taxon>
        <taxon>Sclerotiniaceae</taxon>
        <taxon>Botrytis</taxon>
    </lineage>
</organism>
<evidence type="ECO:0000313" key="2">
    <source>
        <dbReference type="Proteomes" id="UP000008177"/>
    </source>
</evidence>
<name>G2XUA2_BOTF4</name>
<dbReference type="InParanoid" id="G2XUA2"/>
<evidence type="ECO:0000313" key="1">
    <source>
        <dbReference type="EMBL" id="CCD44044.1"/>
    </source>
</evidence>
<dbReference type="AlphaFoldDB" id="G2XUA2"/>
<protein>
    <submittedName>
        <fullName evidence="1">Uncharacterized protein</fullName>
    </submittedName>
</protein>
<gene>
    <name evidence="1" type="ORF">BofuT4_uP059910.1</name>
</gene>
<dbReference type="EMBL" id="FQ790269">
    <property type="protein sequence ID" value="CCD44044.1"/>
    <property type="molecule type" value="Genomic_DNA"/>
</dbReference>